<evidence type="ECO:0000313" key="1">
    <source>
        <dbReference type="EMBL" id="MCD7447005.1"/>
    </source>
</evidence>
<comment type="caution">
    <text evidence="1">The sequence shown here is derived from an EMBL/GenBank/DDBJ whole genome shotgun (WGS) entry which is preliminary data.</text>
</comment>
<name>A0ABS8RLW1_DATST</name>
<protein>
    <submittedName>
        <fullName evidence="1">Uncharacterized protein</fullName>
    </submittedName>
</protein>
<dbReference type="Proteomes" id="UP000823775">
    <property type="component" value="Unassembled WGS sequence"/>
</dbReference>
<dbReference type="EMBL" id="JACEIK010000026">
    <property type="protein sequence ID" value="MCD7447005.1"/>
    <property type="molecule type" value="Genomic_DNA"/>
</dbReference>
<evidence type="ECO:0000313" key="2">
    <source>
        <dbReference type="Proteomes" id="UP000823775"/>
    </source>
</evidence>
<gene>
    <name evidence="1" type="ORF">HAX54_021638</name>
</gene>
<organism evidence="1 2">
    <name type="scientific">Datura stramonium</name>
    <name type="common">Jimsonweed</name>
    <name type="synonym">Common thornapple</name>
    <dbReference type="NCBI Taxonomy" id="4076"/>
    <lineage>
        <taxon>Eukaryota</taxon>
        <taxon>Viridiplantae</taxon>
        <taxon>Streptophyta</taxon>
        <taxon>Embryophyta</taxon>
        <taxon>Tracheophyta</taxon>
        <taxon>Spermatophyta</taxon>
        <taxon>Magnoliopsida</taxon>
        <taxon>eudicotyledons</taxon>
        <taxon>Gunneridae</taxon>
        <taxon>Pentapetalae</taxon>
        <taxon>asterids</taxon>
        <taxon>lamiids</taxon>
        <taxon>Solanales</taxon>
        <taxon>Solanaceae</taxon>
        <taxon>Solanoideae</taxon>
        <taxon>Datureae</taxon>
        <taxon>Datura</taxon>
    </lineage>
</organism>
<keyword evidence="2" id="KW-1185">Reference proteome</keyword>
<reference evidence="1 2" key="1">
    <citation type="journal article" date="2021" name="BMC Genomics">
        <title>Datura genome reveals duplications of psychoactive alkaloid biosynthetic genes and high mutation rate following tissue culture.</title>
        <authorList>
            <person name="Rajewski A."/>
            <person name="Carter-House D."/>
            <person name="Stajich J."/>
            <person name="Litt A."/>
        </authorList>
    </citation>
    <scope>NUCLEOTIDE SEQUENCE [LARGE SCALE GENOMIC DNA]</scope>
    <source>
        <strain evidence="1">AR-01</strain>
    </source>
</reference>
<sequence length="88" mass="10118">MNRPNTFGISSRAISIDSFLIWQAHDGRMGSIFSYLIDHYPFLELLLRKQLLYAAFTIDQVALAINCSDVQCSEKAATCRCYEGKWRH</sequence>
<accession>A0ABS8RLW1</accession>
<proteinExistence type="predicted"/>